<reference evidence="2 3" key="1">
    <citation type="journal article" date="2020" name="Microorganisms">
        <title>Osmotic Adaptation and Compatible Solute Biosynthesis of Phototrophic Bacteria as Revealed from Genome Analyses.</title>
        <authorList>
            <person name="Imhoff J.F."/>
            <person name="Rahn T."/>
            <person name="Kunzel S."/>
            <person name="Keller A."/>
            <person name="Neulinger S.C."/>
        </authorList>
    </citation>
    <scope>NUCLEOTIDE SEQUENCE [LARGE SCALE GENOMIC DNA]</scope>
    <source>
        <strain evidence="2 3">DSM 6210</strain>
    </source>
</reference>
<protein>
    <recommendedName>
        <fullName evidence="1">DUF6997 domain-containing protein</fullName>
    </recommendedName>
</protein>
<feature type="domain" description="DUF6997" evidence="1">
    <location>
        <begin position="14"/>
        <end position="131"/>
    </location>
</feature>
<gene>
    <name evidence="2" type="ORF">CKO31_13645</name>
</gene>
<dbReference type="EMBL" id="NRRV01000032">
    <property type="protein sequence ID" value="MBK1631761.1"/>
    <property type="molecule type" value="Genomic_DNA"/>
</dbReference>
<keyword evidence="3" id="KW-1185">Reference proteome</keyword>
<evidence type="ECO:0000313" key="2">
    <source>
        <dbReference type="EMBL" id="MBK1631761.1"/>
    </source>
</evidence>
<evidence type="ECO:0000313" key="3">
    <source>
        <dbReference type="Proteomes" id="UP000748752"/>
    </source>
</evidence>
<organism evidence="2 3">
    <name type="scientific">Thiohalocapsa halophila</name>
    <dbReference type="NCBI Taxonomy" id="69359"/>
    <lineage>
        <taxon>Bacteria</taxon>
        <taxon>Pseudomonadati</taxon>
        <taxon>Pseudomonadota</taxon>
        <taxon>Gammaproteobacteria</taxon>
        <taxon>Chromatiales</taxon>
        <taxon>Chromatiaceae</taxon>
        <taxon>Thiohalocapsa</taxon>
    </lineage>
</organism>
<comment type="caution">
    <text evidence="2">The sequence shown here is derived from an EMBL/GenBank/DDBJ whole genome shotgun (WGS) entry which is preliminary data.</text>
</comment>
<dbReference type="Proteomes" id="UP000748752">
    <property type="component" value="Unassembled WGS sequence"/>
</dbReference>
<proteinExistence type="predicted"/>
<dbReference type="InterPro" id="IPR054266">
    <property type="entry name" value="DUF6997"/>
</dbReference>
<name>A0ABS1CIK5_9GAMM</name>
<evidence type="ECO:0000259" key="1">
    <source>
        <dbReference type="Pfam" id="PF22518"/>
    </source>
</evidence>
<dbReference type="Pfam" id="PF22518">
    <property type="entry name" value="DUF6997"/>
    <property type="match status" value="1"/>
</dbReference>
<sequence length="173" mass="18790">MRALFPFGLLPKLSETSLLTLAHASGLMAEALGCDDSSIHMIPATGQGTYSFAFTVGQASPHALEHRDGQVEIDSVCIGIRDGRNHVIVTEAKRGPFDSIARHKLAYAVWAVRSNIPDDLPIIAVYMRVTETPHGLEFNVAECAIDDGREGLPSLHSVEVARHRRLRLRSPGG</sequence>
<dbReference type="RefSeq" id="WP_200238498.1">
    <property type="nucleotide sequence ID" value="NZ_NRRV01000032.1"/>
</dbReference>
<accession>A0ABS1CIK5</accession>